<evidence type="ECO:0000313" key="2">
    <source>
        <dbReference type="Proteomes" id="UP000326340"/>
    </source>
</evidence>
<organism evidence="1 2">
    <name type="scientific">Colletotrichum shisoi</name>
    <dbReference type="NCBI Taxonomy" id="2078593"/>
    <lineage>
        <taxon>Eukaryota</taxon>
        <taxon>Fungi</taxon>
        <taxon>Dikarya</taxon>
        <taxon>Ascomycota</taxon>
        <taxon>Pezizomycotina</taxon>
        <taxon>Sordariomycetes</taxon>
        <taxon>Hypocreomycetidae</taxon>
        <taxon>Glomerellales</taxon>
        <taxon>Glomerellaceae</taxon>
        <taxon>Colletotrichum</taxon>
        <taxon>Colletotrichum destructivum species complex</taxon>
    </lineage>
</organism>
<protein>
    <submittedName>
        <fullName evidence="1">Uncharacterized protein</fullName>
    </submittedName>
</protein>
<evidence type="ECO:0000313" key="1">
    <source>
        <dbReference type="EMBL" id="TQN75137.1"/>
    </source>
</evidence>
<proteinExistence type="predicted"/>
<dbReference type="AlphaFoldDB" id="A0A5Q4CAM6"/>
<reference evidence="1 2" key="1">
    <citation type="journal article" date="2019" name="Sci. Rep.">
        <title>Colletotrichum shisoi sp. nov., an anthracnose pathogen of Perilla frutescens in Japan: molecular phylogenetic, morphological and genomic evidence.</title>
        <authorList>
            <person name="Gan P."/>
            <person name="Tsushima A."/>
            <person name="Hiroyama R."/>
            <person name="Narusaka M."/>
            <person name="Takano Y."/>
            <person name="Narusaka Y."/>
            <person name="Kawaradani M."/>
            <person name="Damm U."/>
            <person name="Shirasu K."/>
        </authorList>
    </citation>
    <scope>NUCLEOTIDE SEQUENCE [LARGE SCALE GENOMIC DNA]</scope>
    <source>
        <strain evidence="1 2">PG-2018a</strain>
    </source>
</reference>
<dbReference type="Proteomes" id="UP000326340">
    <property type="component" value="Unassembled WGS sequence"/>
</dbReference>
<accession>A0A5Q4CAM6</accession>
<gene>
    <name evidence="1" type="ORF">CSHISOI_00248</name>
</gene>
<dbReference type="EMBL" id="PUHP01000008">
    <property type="protein sequence ID" value="TQN75137.1"/>
    <property type="molecule type" value="Genomic_DNA"/>
</dbReference>
<sequence>MIARRTFAIVRENQKNINRRGDVLFIWPYRLQLLAYCATNQEAWAWLCCWI</sequence>
<keyword evidence="2" id="KW-1185">Reference proteome</keyword>
<comment type="caution">
    <text evidence="1">The sequence shown here is derived from an EMBL/GenBank/DDBJ whole genome shotgun (WGS) entry which is preliminary data.</text>
</comment>
<name>A0A5Q4CAM6_9PEZI</name>